<keyword evidence="6 9" id="KW-0479">Metal-binding</keyword>
<dbReference type="Gene3D" id="3.40.50.150">
    <property type="entry name" value="Vaccinia Virus protein VP39"/>
    <property type="match status" value="1"/>
</dbReference>
<dbReference type="InterPro" id="IPR001566">
    <property type="entry name" value="23S_rRNA_MeTrfase_RlmD"/>
</dbReference>
<evidence type="ECO:0000313" key="14">
    <source>
        <dbReference type="EMBL" id="BAU48261.1"/>
    </source>
</evidence>
<dbReference type="FunFam" id="2.40.50.140:FF:000097">
    <property type="entry name" value="23S rRNA (uracil(1939)-C(5))-methyltransferase RlmD"/>
    <property type="match status" value="1"/>
</dbReference>
<evidence type="ECO:0000313" key="15">
    <source>
        <dbReference type="Proteomes" id="UP000218899"/>
    </source>
</evidence>
<dbReference type="GO" id="GO:0070475">
    <property type="term" value="P:rRNA base methylation"/>
    <property type="evidence" value="ECO:0007669"/>
    <property type="project" value="TreeGrafter"/>
</dbReference>
<dbReference type="GO" id="GO:0070041">
    <property type="term" value="F:rRNA (uridine-C5-)-methyltransferase activity"/>
    <property type="evidence" value="ECO:0007669"/>
    <property type="project" value="UniProtKB-UniRule"/>
</dbReference>
<feature type="binding site" evidence="9">
    <location>
        <position position="318"/>
    </location>
    <ligand>
        <name>S-adenosyl-L-methionine</name>
        <dbReference type="ChEBI" id="CHEBI:59789"/>
    </ligand>
</feature>
<evidence type="ECO:0000256" key="7">
    <source>
        <dbReference type="ARBA" id="ARBA00023004"/>
    </source>
</evidence>
<dbReference type="Pfam" id="PF01938">
    <property type="entry name" value="TRAM"/>
    <property type="match status" value="1"/>
</dbReference>
<sequence length="451" mass="50029">MMHAAFPGTETTGPAQARRGEEAEARIESLDYEGRGVARIDGKATFIDGALPGERVRFRYHRKRRRHDEGSVIEVIEQSPDRVAPPCRHFGRCGGCSLQHLAPPAQIAAKQRVLAENLRRIGRVAPERWLPPILGPDRGYRRRARLGVRDVPKKGGVLVGFREKRRSYITPLDDCLTLDRRVAVLLPALRELVAGLSRPDRLPQIEASAGDEAVALVFRHLEPLTEADLRRLRAFGEAHDVQVHLQPDTPDSVRALWPDPAPELGYALPEFEVRLVFRPTDFVQVNAEVNRRLVHQAMELLAIAPDDAVLDLFCGLGNFTLAAGRQAKRVLGIEAEPRLIARARANAERNGLTNVEFRTADLAGLLDPAPWEGFRFERLLLDPPRTGAIEAIRALPADGARRIVYVSCNPATLARDSQYLVEVLGYRLSAAGVADMFPHTAHVESLALFVK</sequence>
<dbReference type="GO" id="GO:0003723">
    <property type="term" value="F:RNA binding"/>
    <property type="evidence" value="ECO:0007669"/>
    <property type="project" value="InterPro"/>
</dbReference>
<dbReference type="HAMAP" id="MF_01010">
    <property type="entry name" value="23SrRNA_methyltr_RlmD"/>
    <property type="match status" value="1"/>
</dbReference>
<dbReference type="Gene3D" id="2.40.50.1070">
    <property type="match status" value="1"/>
</dbReference>
<dbReference type="SUPFAM" id="SSF53335">
    <property type="entry name" value="S-adenosyl-L-methionine-dependent methyltransferases"/>
    <property type="match status" value="1"/>
</dbReference>
<feature type="active site" description="Nucleophile" evidence="9 10">
    <location>
        <position position="408"/>
    </location>
</feature>
<comment type="similarity">
    <text evidence="9">Belongs to the class I-like SAM-binding methyltransferase superfamily. RNA M5U methyltransferase family. RlmD subfamily.</text>
</comment>
<feature type="binding site" evidence="9">
    <location>
        <position position="87"/>
    </location>
    <ligand>
        <name>[4Fe-4S] cluster</name>
        <dbReference type="ChEBI" id="CHEBI:49883"/>
    </ligand>
</feature>
<keyword evidence="8 9" id="KW-0411">Iron-sulfur</keyword>
<reference evidence="14 15" key="1">
    <citation type="submission" date="2015-08" db="EMBL/GenBank/DDBJ databases">
        <title>Complete genome sequence of Sulfurifustis variabilis.</title>
        <authorList>
            <person name="Miura A."/>
            <person name="Kojima H."/>
            <person name="Fukui M."/>
        </authorList>
    </citation>
    <scope>NUCLEOTIDE SEQUENCE [LARGE SCALE GENOMIC DNA]</scope>
    <source>
        <strain evidence="15">skN76</strain>
    </source>
</reference>
<feature type="active site" evidence="11">
    <location>
        <position position="408"/>
    </location>
</feature>
<dbReference type="InterPro" id="IPR010280">
    <property type="entry name" value="U5_MeTrfase_fam"/>
</dbReference>
<dbReference type="EC" id="2.1.1.190" evidence="9"/>
<feature type="binding site" evidence="9">
    <location>
        <position position="175"/>
    </location>
    <ligand>
        <name>[4Fe-4S] cluster</name>
        <dbReference type="ChEBI" id="CHEBI:49883"/>
    </ligand>
</feature>
<dbReference type="Proteomes" id="UP000218899">
    <property type="component" value="Chromosome"/>
</dbReference>
<protein>
    <recommendedName>
        <fullName evidence="9">23S rRNA (uracil(1939)-C(5))-methyltransferase RlmD</fullName>
        <ecNumber evidence="9">2.1.1.190</ecNumber>
    </recommendedName>
    <alternativeName>
        <fullName evidence="9">23S rRNA(m5U1939)-methyltransferase</fullName>
    </alternativeName>
</protein>
<organism evidence="14 15">
    <name type="scientific">Sulfurifustis variabilis</name>
    <dbReference type="NCBI Taxonomy" id="1675686"/>
    <lineage>
        <taxon>Bacteria</taxon>
        <taxon>Pseudomonadati</taxon>
        <taxon>Pseudomonadota</taxon>
        <taxon>Gammaproteobacteria</taxon>
        <taxon>Acidiferrobacterales</taxon>
        <taxon>Acidiferrobacteraceae</taxon>
        <taxon>Sulfurifustis</taxon>
    </lineage>
</organism>
<comment type="catalytic activity">
    <reaction evidence="9">
        <text>uridine(1939) in 23S rRNA + S-adenosyl-L-methionine = 5-methyluridine(1939) in 23S rRNA + S-adenosyl-L-homocysteine + H(+)</text>
        <dbReference type="Rhea" id="RHEA:42908"/>
        <dbReference type="Rhea" id="RHEA-COMP:10278"/>
        <dbReference type="Rhea" id="RHEA-COMP:10279"/>
        <dbReference type="ChEBI" id="CHEBI:15378"/>
        <dbReference type="ChEBI" id="CHEBI:57856"/>
        <dbReference type="ChEBI" id="CHEBI:59789"/>
        <dbReference type="ChEBI" id="CHEBI:65315"/>
        <dbReference type="ChEBI" id="CHEBI:74447"/>
        <dbReference type="EC" id="2.1.1.190"/>
    </reaction>
</comment>
<keyword evidence="1 9" id="KW-0004">4Fe-4S</keyword>
<evidence type="ECO:0000256" key="10">
    <source>
        <dbReference type="PROSITE-ProRule" id="PRU01024"/>
    </source>
</evidence>
<dbReference type="PROSITE" id="PS50926">
    <property type="entry name" value="TRAM"/>
    <property type="match status" value="1"/>
</dbReference>
<dbReference type="GO" id="GO:0051539">
    <property type="term" value="F:4 iron, 4 sulfur cluster binding"/>
    <property type="evidence" value="ECO:0007669"/>
    <property type="project" value="UniProtKB-KW"/>
</dbReference>
<dbReference type="Gene3D" id="2.40.50.140">
    <property type="entry name" value="Nucleic acid-binding proteins"/>
    <property type="match status" value="1"/>
</dbReference>
<dbReference type="SUPFAM" id="SSF50249">
    <property type="entry name" value="Nucleic acid-binding proteins"/>
    <property type="match status" value="1"/>
</dbReference>
<evidence type="ECO:0000259" key="13">
    <source>
        <dbReference type="PROSITE" id="PS50926"/>
    </source>
</evidence>
<keyword evidence="4 9" id="KW-0808">Transferase</keyword>
<feature type="binding site" evidence="9">
    <location>
        <position position="93"/>
    </location>
    <ligand>
        <name>[4Fe-4S] cluster</name>
        <dbReference type="ChEBI" id="CHEBI:49883"/>
    </ligand>
</feature>
<dbReference type="InterPro" id="IPR029063">
    <property type="entry name" value="SAM-dependent_MTases_sf"/>
</dbReference>
<evidence type="ECO:0000256" key="2">
    <source>
        <dbReference type="ARBA" id="ARBA00022552"/>
    </source>
</evidence>
<feature type="binding site" evidence="9 10">
    <location>
        <position position="313"/>
    </location>
    <ligand>
        <name>S-adenosyl-L-methionine</name>
        <dbReference type="ChEBI" id="CHEBI:59789"/>
    </ligand>
</feature>
<keyword evidence="15" id="KW-1185">Reference proteome</keyword>
<feature type="binding site" evidence="9 10">
    <location>
        <position position="382"/>
    </location>
    <ligand>
        <name>S-adenosyl-L-methionine</name>
        <dbReference type="ChEBI" id="CHEBI:59789"/>
    </ligand>
</feature>
<dbReference type="NCBIfam" id="NF009639">
    <property type="entry name" value="PRK13168.1"/>
    <property type="match status" value="1"/>
</dbReference>
<dbReference type="GO" id="GO:0005506">
    <property type="term" value="F:iron ion binding"/>
    <property type="evidence" value="ECO:0007669"/>
    <property type="project" value="UniProtKB-UniRule"/>
</dbReference>
<feature type="binding site" evidence="9">
    <location>
        <position position="96"/>
    </location>
    <ligand>
        <name>[4Fe-4S] cluster</name>
        <dbReference type="ChEBI" id="CHEBI:49883"/>
    </ligand>
</feature>
<feature type="binding site" evidence="9 10">
    <location>
        <position position="334"/>
    </location>
    <ligand>
        <name>S-adenosyl-L-methionine</name>
        <dbReference type="ChEBI" id="CHEBI:59789"/>
    </ligand>
</feature>
<keyword evidence="7 9" id="KW-0408">Iron</keyword>
<dbReference type="RefSeq" id="WP_197703428.1">
    <property type="nucleotide sequence ID" value="NZ_AP014936.1"/>
</dbReference>
<keyword evidence="3 9" id="KW-0489">Methyltransferase</keyword>
<dbReference type="InterPro" id="IPR030390">
    <property type="entry name" value="MeTrfase_TrmA_AS"/>
</dbReference>
<evidence type="ECO:0000256" key="5">
    <source>
        <dbReference type="ARBA" id="ARBA00022691"/>
    </source>
</evidence>
<keyword evidence="2 9" id="KW-0698">rRNA processing</keyword>
<dbReference type="InterPro" id="IPR002792">
    <property type="entry name" value="TRAM_dom"/>
</dbReference>
<dbReference type="KEGG" id="sva:SVA_1704"/>
<evidence type="ECO:0000256" key="4">
    <source>
        <dbReference type="ARBA" id="ARBA00022679"/>
    </source>
</evidence>
<dbReference type="PROSITE" id="PS01230">
    <property type="entry name" value="TRMA_1"/>
    <property type="match status" value="1"/>
</dbReference>
<name>A0A1B4VBR3_9GAMM</name>
<proteinExistence type="inferred from homology"/>
<dbReference type="CDD" id="cd02440">
    <property type="entry name" value="AdoMet_MTases"/>
    <property type="match status" value="1"/>
</dbReference>
<dbReference type="EMBL" id="AP014936">
    <property type="protein sequence ID" value="BAU48261.1"/>
    <property type="molecule type" value="Genomic_DNA"/>
</dbReference>
<evidence type="ECO:0000256" key="3">
    <source>
        <dbReference type="ARBA" id="ARBA00022603"/>
    </source>
</evidence>
<feature type="binding site" evidence="9 10">
    <location>
        <position position="284"/>
    </location>
    <ligand>
        <name>S-adenosyl-L-methionine</name>
        <dbReference type="ChEBI" id="CHEBI:59789"/>
    </ligand>
</feature>
<evidence type="ECO:0000256" key="12">
    <source>
        <dbReference type="SAM" id="MobiDB-lite"/>
    </source>
</evidence>
<gene>
    <name evidence="9" type="primary">rlmD</name>
    <name evidence="14" type="ORF">SVA_1704</name>
</gene>
<evidence type="ECO:0000256" key="6">
    <source>
        <dbReference type="ARBA" id="ARBA00022723"/>
    </source>
</evidence>
<evidence type="ECO:0000256" key="9">
    <source>
        <dbReference type="HAMAP-Rule" id="MF_01010"/>
    </source>
</evidence>
<dbReference type="PANTHER" id="PTHR11061">
    <property type="entry name" value="RNA M5U METHYLTRANSFERASE"/>
    <property type="match status" value="1"/>
</dbReference>
<dbReference type="NCBIfam" id="TIGR00479">
    <property type="entry name" value="rumA"/>
    <property type="match status" value="1"/>
</dbReference>
<evidence type="ECO:0000256" key="1">
    <source>
        <dbReference type="ARBA" id="ARBA00022485"/>
    </source>
</evidence>
<feature type="region of interest" description="Disordered" evidence="12">
    <location>
        <begin position="1"/>
        <end position="23"/>
    </location>
</feature>
<comment type="function">
    <text evidence="9">Catalyzes the formation of 5-methyl-uridine at position 1939 (m5U1939) in 23S rRNA.</text>
</comment>
<feature type="domain" description="TRAM" evidence="13">
    <location>
        <begin position="16"/>
        <end position="74"/>
    </location>
</feature>
<dbReference type="PROSITE" id="PS51687">
    <property type="entry name" value="SAM_MT_RNA_M5U"/>
    <property type="match status" value="1"/>
</dbReference>
<dbReference type="AlphaFoldDB" id="A0A1B4VBR3"/>
<accession>A0A1B4VBR3</accession>
<dbReference type="PANTHER" id="PTHR11061:SF49">
    <property type="entry name" value="23S RRNA (URACIL(1939)-C(5))-METHYLTRANSFERASE RLMD"/>
    <property type="match status" value="1"/>
</dbReference>
<evidence type="ECO:0000256" key="11">
    <source>
        <dbReference type="PROSITE-ProRule" id="PRU10015"/>
    </source>
</evidence>
<feature type="binding site" evidence="9">
    <location>
        <position position="361"/>
    </location>
    <ligand>
        <name>S-adenosyl-L-methionine</name>
        <dbReference type="ChEBI" id="CHEBI:59789"/>
    </ligand>
</feature>
<dbReference type="InterPro" id="IPR012340">
    <property type="entry name" value="NA-bd_OB-fold"/>
</dbReference>
<evidence type="ECO:0000256" key="8">
    <source>
        <dbReference type="ARBA" id="ARBA00023014"/>
    </source>
</evidence>
<keyword evidence="5 9" id="KW-0949">S-adenosyl-L-methionine</keyword>
<dbReference type="Pfam" id="PF05958">
    <property type="entry name" value="tRNA_U5-meth_tr"/>
    <property type="match status" value="1"/>
</dbReference>